<dbReference type="EMBL" id="FNDU01000004">
    <property type="protein sequence ID" value="SDI00650.1"/>
    <property type="molecule type" value="Genomic_DNA"/>
</dbReference>
<dbReference type="Pfam" id="PF10002">
    <property type="entry name" value="DUF2243"/>
    <property type="match status" value="1"/>
</dbReference>
<dbReference type="STRING" id="930129.SAMN05216352_10471"/>
<protein>
    <submittedName>
        <fullName evidence="2">Uncharacterized membrane protein</fullName>
    </submittedName>
</protein>
<reference evidence="2 3" key="1">
    <citation type="submission" date="2016-10" db="EMBL/GenBank/DDBJ databases">
        <authorList>
            <person name="de Groot N.N."/>
        </authorList>
    </citation>
    <scope>NUCLEOTIDE SEQUENCE [LARGE SCALE GENOMIC DNA]</scope>
    <source>
        <strain evidence="3">P4B,CCM 7963,CECT 7998,DSM 25260,IBRC-M 10614,KCTC 13821</strain>
    </source>
</reference>
<accession>A0A1G8H2B1</accession>
<gene>
    <name evidence="2" type="ORF">SAMN05216352_10471</name>
</gene>
<evidence type="ECO:0000313" key="3">
    <source>
        <dbReference type="Proteomes" id="UP000199017"/>
    </source>
</evidence>
<dbReference type="InterPro" id="IPR018719">
    <property type="entry name" value="DUF2243_membrane"/>
</dbReference>
<keyword evidence="1" id="KW-0812">Transmembrane</keyword>
<organism evidence="2 3">
    <name type="scientific">Alteribacillus bidgolensis</name>
    <dbReference type="NCBI Taxonomy" id="930129"/>
    <lineage>
        <taxon>Bacteria</taxon>
        <taxon>Bacillati</taxon>
        <taxon>Bacillota</taxon>
        <taxon>Bacilli</taxon>
        <taxon>Bacillales</taxon>
        <taxon>Bacillaceae</taxon>
        <taxon>Alteribacillus</taxon>
    </lineage>
</organism>
<keyword evidence="1" id="KW-1133">Transmembrane helix</keyword>
<feature type="transmembrane region" description="Helical" evidence="1">
    <location>
        <begin position="64"/>
        <end position="83"/>
    </location>
</feature>
<dbReference type="OrthoDB" id="5190099at2"/>
<feature type="transmembrane region" description="Helical" evidence="1">
    <location>
        <begin position="20"/>
        <end position="44"/>
    </location>
</feature>
<keyword evidence="3" id="KW-1185">Reference proteome</keyword>
<dbReference type="Proteomes" id="UP000199017">
    <property type="component" value="Unassembled WGS sequence"/>
</dbReference>
<sequence>MNLGKGRESAVTIDTKRKLIIIGSFLMGFGTLGALDGVIFHQLLQWHSVVMETSRQGQIISDGLFHLAVTITLIAGGIVLWLGGKPTDISKGIRLLAGFFLIGGGIFNVVEGLINHHLLQIHRVKPGDPNALMYDVAFLACGIFLILIGYIIRRNTGVKYEV</sequence>
<name>A0A1G8H2B1_9BACI</name>
<feature type="transmembrane region" description="Helical" evidence="1">
    <location>
        <begin position="95"/>
        <end position="119"/>
    </location>
</feature>
<evidence type="ECO:0000256" key="1">
    <source>
        <dbReference type="SAM" id="Phobius"/>
    </source>
</evidence>
<feature type="transmembrane region" description="Helical" evidence="1">
    <location>
        <begin position="131"/>
        <end position="152"/>
    </location>
</feature>
<dbReference type="AlphaFoldDB" id="A0A1G8H2B1"/>
<keyword evidence="1" id="KW-0472">Membrane</keyword>
<evidence type="ECO:0000313" key="2">
    <source>
        <dbReference type="EMBL" id="SDI00650.1"/>
    </source>
</evidence>
<proteinExistence type="predicted"/>